<protein>
    <recommendedName>
        <fullName evidence="1">Ribbon-helix-helix protein CopG domain-containing protein</fullName>
    </recommendedName>
</protein>
<dbReference type="InterPro" id="IPR002145">
    <property type="entry name" value="CopG"/>
</dbReference>
<name>X1N4G2_9ZZZZ</name>
<dbReference type="Gene3D" id="1.10.1220.10">
    <property type="entry name" value="Met repressor-like"/>
    <property type="match status" value="1"/>
</dbReference>
<dbReference type="InterPro" id="IPR010985">
    <property type="entry name" value="Ribbon_hlx_hlx"/>
</dbReference>
<reference evidence="2" key="1">
    <citation type="journal article" date="2014" name="Front. Microbiol.">
        <title>High frequency of phylogenetically diverse reductive dehalogenase-homologous genes in deep subseafloor sedimentary metagenomes.</title>
        <authorList>
            <person name="Kawai M."/>
            <person name="Futagami T."/>
            <person name="Toyoda A."/>
            <person name="Takaki Y."/>
            <person name="Nishi S."/>
            <person name="Hori S."/>
            <person name="Arai W."/>
            <person name="Tsubouchi T."/>
            <person name="Morono Y."/>
            <person name="Uchiyama I."/>
            <person name="Ito T."/>
            <person name="Fujiyama A."/>
            <person name="Inagaki F."/>
            <person name="Takami H."/>
        </authorList>
    </citation>
    <scope>NUCLEOTIDE SEQUENCE</scope>
    <source>
        <strain evidence="2">Expedition CK06-06</strain>
    </source>
</reference>
<evidence type="ECO:0000259" key="1">
    <source>
        <dbReference type="Pfam" id="PF01402"/>
    </source>
</evidence>
<accession>X1N4G2</accession>
<sequence length="79" mass="9230">MKRTMIYLPEQTHEGLRKLAFEANTSIAELIRQAIDAIYGEDIEDIQDMEEELIKYQAHPESAIELQKYLRQRKAHVSA</sequence>
<dbReference type="AlphaFoldDB" id="X1N4G2"/>
<feature type="domain" description="Ribbon-helix-helix protein CopG" evidence="1">
    <location>
        <begin position="2"/>
        <end position="36"/>
    </location>
</feature>
<dbReference type="CDD" id="cd21631">
    <property type="entry name" value="RHH_CopG_NikR-like"/>
    <property type="match status" value="1"/>
</dbReference>
<dbReference type="InterPro" id="IPR013321">
    <property type="entry name" value="Arc_rbn_hlx_hlx"/>
</dbReference>
<proteinExistence type="predicted"/>
<comment type="caution">
    <text evidence="2">The sequence shown here is derived from an EMBL/GenBank/DDBJ whole genome shotgun (WGS) entry which is preliminary data.</text>
</comment>
<gene>
    <name evidence="2" type="ORF">S06H3_24076</name>
</gene>
<dbReference type="GO" id="GO:0006355">
    <property type="term" value="P:regulation of DNA-templated transcription"/>
    <property type="evidence" value="ECO:0007669"/>
    <property type="project" value="InterPro"/>
</dbReference>
<dbReference type="SUPFAM" id="SSF47598">
    <property type="entry name" value="Ribbon-helix-helix"/>
    <property type="match status" value="1"/>
</dbReference>
<organism evidence="2">
    <name type="scientific">marine sediment metagenome</name>
    <dbReference type="NCBI Taxonomy" id="412755"/>
    <lineage>
        <taxon>unclassified sequences</taxon>
        <taxon>metagenomes</taxon>
        <taxon>ecological metagenomes</taxon>
    </lineage>
</organism>
<evidence type="ECO:0000313" key="2">
    <source>
        <dbReference type="EMBL" id="GAI13484.1"/>
    </source>
</evidence>
<dbReference type="EMBL" id="BARV01013270">
    <property type="protein sequence ID" value="GAI13484.1"/>
    <property type="molecule type" value="Genomic_DNA"/>
</dbReference>
<dbReference type="Pfam" id="PF01402">
    <property type="entry name" value="RHH_1"/>
    <property type="match status" value="1"/>
</dbReference>